<organism evidence="10 11">
    <name type="scientific">Gigaspora margarita</name>
    <dbReference type="NCBI Taxonomy" id="4874"/>
    <lineage>
        <taxon>Eukaryota</taxon>
        <taxon>Fungi</taxon>
        <taxon>Fungi incertae sedis</taxon>
        <taxon>Mucoromycota</taxon>
        <taxon>Glomeromycotina</taxon>
        <taxon>Glomeromycetes</taxon>
        <taxon>Diversisporales</taxon>
        <taxon>Gigasporaceae</taxon>
        <taxon>Gigaspora</taxon>
    </lineage>
</organism>
<dbReference type="InterPro" id="IPR050384">
    <property type="entry name" value="Endophilin_SH3RF"/>
</dbReference>
<evidence type="ECO:0000259" key="9">
    <source>
        <dbReference type="PROSITE" id="PS50200"/>
    </source>
</evidence>
<evidence type="ECO:0000313" key="10">
    <source>
        <dbReference type="EMBL" id="CAG8823877.1"/>
    </source>
</evidence>
<dbReference type="Gene3D" id="3.10.20.90">
    <property type="entry name" value="Phosphatidylinositol 3-kinase Catalytic Subunit, Chain A, domain 1"/>
    <property type="match status" value="1"/>
</dbReference>
<keyword evidence="11" id="KW-1185">Reference proteome</keyword>
<dbReference type="Pfam" id="PF14604">
    <property type="entry name" value="SH3_9"/>
    <property type="match status" value="1"/>
</dbReference>
<dbReference type="CDD" id="cd00174">
    <property type="entry name" value="SH3"/>
    <property type="match status" value="2"/>
</dbReference>
<keyword evidence="4" id="KW-0472">Membrane</keyword>
<feature type="domain" description="SAM" evidence="8">
    <location>
        <begin position="21"/>
        <end position="84"/>
    </location>
</feature>
<dbReference type="PROSITE" id="PS50002">
    <property type="entry name" value="SH3"/>
    <property type="match status" value="2"/>
</dbReference>
<dbReference type="SMART" id="SM00454">
    <property type="entry name" value="SAM"/>
    <property type="match status" value="1"/>
</dbReference>
<dbReference type="InterPro" id="IPR029071">
    <property type="entry name" value="Ubiquitin-like_domsf"/>
</dbReference>
<keyword evidence="3" id="KW-0175">Coiled coil</keyword>
<dbReference type="InterPro" id="IPR036028">
    <property type="entry name" value="SH3-like_dom_sf"/>
</dbReference>
<dbReference type="SMART" id="SM00326">
    <property type="entry name" value="SH3"/>
    <property type="match status" value="2"/>
</dbReference>
<dbReference type="PANTHER" id="PTHR14167">
    <property type="entry name" value="SH3 DOMAIN-CONTAINING"/>
    <property type="match status" value="1"/>
</dbReference>
<evidence type="ECO:0000313" key="11">
    <source>
        <dbReference type="Proteomes" id="UP000789901"/>
    </source>
</evidence>
<dbReference type="Proteomes" id="UP000789901">
    <property type="component" value="Unassembled WGS sequence"/>
</dbReference>
<protein>
    <submittedName>
        <fullName evidence="10">30915_t:CDS:1</fullName>
    </submittedName>
</protein>
<proteinExistence type="predicted"/>
<evidence type="ECO:0000256" key="3">
    <source>
        <dbReference type="ARBA" id="ARBA00023054"/>
    </source>
</evidence>
<dbReference type="InterPro" id="IPR001660">
    <property type="entry name" value="SAM"/>
</dbReference>
<dbReference type="InterPro" id="IPR001452">
    <property type="entry name" value="SH3_domain"/>
</dbReference>
<dbReference type="PROSITE" id="PS50105">
    <property type="entry name" value="SAM_DOMAIN"/>
    <property type="match status" value="1"/>
</dbReference>
<feature type="domain" description="SH3" evidence="7">
    <location>
        <begin position="472"/>
        <end position="530"/>
    </location>
</feature>
<comment type="subcellular location">
    <subcellularLocation>
        <location evidence="1">Membrane</location>
        <topology evidence="1">Peripheral membrane protein</topology>
    </subcellularLocation>
</comment>
<dbReference type="InterPro" id="IPR000159">
    <property type="entry name" value="RA_dom"/>
</dbReference>
<evidence type="ECO:0000259" key="7">
    <source>
        <dbReference type="PROSITE" id="PS50002"/>
    </source>
</evidence>
<evidence type="ECO:0000256" key="6">
    <source>
        <dbReference type="SAM" id="MobiDB-lite"/>
    </source>
</evidence>
<feature type="region of interest" description="Disordered" evidence="6">
    <location>
        <begin position="155"/>
        <end position="237"/>
    </location>
</feature>
<feature type="region of interest" description="Disordered" evidence="6">
    <location>
        <begin position="369"/>
        <end position="393"/>
    </location>
</feature>
<dbReference type="Pfam" id="PF07647">
    <property type="entry name" value="SAM_2"/>
    <property type="match status" value="1"/>
</dbReference>
<dbReference type="CDD" id="cd01786">
    <property type="entry name" value="RA_STE50"/>
    <property type="match status" value="1"/>
</dbReference>
<dbReference type="SUPFAM" id="SSF47769">
    <property type="entry name" value="SAM/Pointed domain"/>
    <property type="match status" value="1"/>
</dbReference>
<dbReference type="EMBL" id="CAJVQB010036406">
    <property type="protein sequence ID" value="CAG8823877.1"/>
    <property type="molecule type" value="Genomic_DNA"/>
</dbReference>
<evidence type="ECO:0000256" key="2">
    <source>
        <dbReference type="ARBA" id="ARBA00022443"/>
    </source>
</evidence>
<dbReference type="PANTHER" id="PTHR14167:SF81">
    <property type="entry name" value="ENDOPHILIN-A"/>
    <property type="match status" value="1"/>
</dbReference>
<feature type="non-terminal residue" evidence="10">
    <location>
        <position position="537"/>
    </location>
</feature>
<dbReference type="Pfam" id="PF00788">
    <property type="entry name" value="RA"/>
    <property type="match status" value="1"/>
</dbReference>
<evidence type="ECO:0000256" key="1">
    <source>
        <dbReference type="ARBA" id="ARBA00004170"/>
    </source>
</evidence>
<dbReference type="SMART" id="SM00314">
    <property type="entry name" value="RA"/>
    <property type="match status" value="1"/>
</dbReference>
<sequence length="537" mass="61239">PPFIHQTLIPMDRQSETVTKWDVNRVHTWFASLGFPNYESQIKEQDINGEILVLLDHEALKDLGVRSVGHRVSILKAIYNLKIQHNVPIELGQYVPPSAEFESAMNVTNGIPDLRKIEGAIQERDALLSRLTKDVHRLTSELTKLREEMIPVLKMAKENKPLPEPERNSIDTPSTPSTSRTNLSVQVPGISVTNFSKSPTYSSDGSSAPPSPHSPHDSGNSRRHYNNEFDSRPSASYHQTPVIKEANLFFGNQSYKSFRVSLEDPCYKVLPAALKKYKITDDWRQYALFIRFGSPVMASLLTIEHLTERCLSYDEKPLLLFQKLKEERENPVFMLKNIKEIKSPVATAEEIISLLKANKKRRTTQFLNKELPPAPNESPNYDPEQPPNELTEDERVSEETLVEGNGTAVAIYPYVAELDDELNVLVGDIFKIRSRSGGWCFVERDGQTGWVPANFLLETSVNGGDMMDSDSPHVGRGVALIDYKRNTDEELSVKKDDILRIYKRQDYWLYCEINNERGWVPSWYVRVDKEAIYEESE</sequence>
<evidence type="ECO:0000256" key="5">
    <source>
        <dbReference type="PROSITE-ProRule" id="PRU00192"/>
    </source>
</evidence>
<keyword evidence="2 5" id="KW-0728">SH3 domain</keyword>
<gene>
    <name evidence="10" type="ORF">GMARGA_LOCUS28441</name>
</gene>
<evidence type="ECO:0000259" key="8">
    <source>
        <dbReference type="PROSITE" id="PS50105"/>
    </source>
</evidence>
<evidence type="ECO:0000256" key="4">
    <source>
        <dbReference type="ARBA" id="ARBA00023136"/>
    </source>
</evidence>
<reference evidence="10 11" key="1">
    <citation type="submission" date="2021-06" db="EMBL/GenBank/DDBJ databases">
        <authorList>
            <person name="Kallberg Y."/>
            <person name="Tangrot J."/>
            <person name="Rosling A."/>
        </authorList>
    </citation>
    <scope>NUCLEOTIDE SEQUENCE [LARGE SCALE GENOMIC DNA]</scope>
    <source>
        <strain evidence="10 11">120-4 pot B 10/14</strain>
    </source>
</reference>
<feature type="domain" description="Ras-associating" evidence="9">
    <location>
        <begin position="242"/>
        <end position="340"/>
    </location>
</feature>
<comment type="caution">
    <text evidence="10">The sequence shown here is derived from an EMBL/GenBank/DDBJ whole genome shotgun (WGS) entry which is preliminary data.</text>
</comment>
<feature type="compositionally biased region" description="Basic and acidic residues" evidence="6">
    <location>
        <begin position="214"/>
        <end position="231"/>
    </location>
</feature>
<dbReference type="PROSITE" id="PS50200">
    <property type="entry name" value="RA"/>
    <property type="match status" value="1"/>
</dbReference>
<name>A0ABN7WAJ4_GIGMA</name>
<dbReference type="SUPFAM" id="SSF50044">
    <property type="entry name" value="SH3-domain"/>
    <property type="match status" value="2"/>
</dbReference>
<feature type="domain" description="SH3" evidence="7">
    <location>
        <begin position="403"/>
        <end position="461"/>
    </location>
</feature>
<feature type="non-terminal residue" evidence="10">
    <location>
        <position position="1"/>
    </location>
</feature>
<dbReference type="Pfam" id="PF00018">
    <property type="entry name" value="SH3_1"/>
    <property type="match status" value="1"/>
</dbReference>
<accession>A0ABN7WAJ4</accession>
<feature type="compositionally biased region" description="Polar residues" evidence="6">
    <location>
        <begin position="170"/>
        <end position="201"/>
    </location>
</feature>
<dbReference type="Gene3D" id="2.30.30.40">
    <property type="entry name" value="SH3 Domains"/>
    <property type="match status" value="2"/>
</dbReference>
<dbReference type="Gene3D" id="1.10.150.50">
    <property type="entry name" value="Transcription Factor, Ets-1"/>
    <property type="match status" value="1"/>
</dbReference>
<dbReference type="InterPro" id="IPR013761">
    <property type="entry name" value="SAM/pointed_sf"/>
</dbReference>
<dbReference type="SUPFAM" id="SSF54236">
    <property type="entry name" value="Ubiquitin-like"/>
    <property type="match status" value="1"/>
</dbReference>
<feature type="compositionally biased region" description="Basic and acidic residues" evidence="6">
    <location>
        <begin position="155"/>
        <end position="169"/>
    </location>
</feature>